<protein>
    <recommendedName>
        <fullName evidence="2">Beta-lactamase-related domain-containing protein</fullName>
    </recommendedName>
</protein>
<dbReference type="InterPro" id="IPR012338">
    <property type="entry name" value="Beta-lactam/transpept-like"/>
</dbReference>
<dbReference type="InterPro" id="IPR050789">
    <property type="entry name" value="Diverse_Enzym_Activities"/>
</dbReference>
<evidence type="ECO:0000256" key="1">
    <source>
        <dbReference type="SAM" id="SignalP"/>
    </source>
</evidence>
<feature type="signal peptide" evidence="1">
    <location>
        <begin position="1"/>
        <end position="30"/>
    </location>
</feature>
<gene>
    <name evidence="3" type="ORF">EC912_102324</name>
</gene>
<dbReference type="Proteomes" id="UP000295645">
    <property type="component" value="Unassembled WGS sequence"/>
</dbReference>
<dbReference type="PANTHER" id="PTHR43283:SF7">
    <property type="entry name" value="BETA-LACTAMASE-RELATED DOMAIN-CONTAINING PROTEIN"/>
    <property type="match status" value="1"/>
</dbReference>
<dbReference type="Pfam" id="PF00144">
    <property type="entry name" value="Beta-lactamase"/>
    <property type="match status" value="1"/>
</dbReference>
<dbReference type="InterPro" id="IPR001466">
    <property type="entry name" value="Beta-lactam-related"/>
</dbReference>
<sequence>MSLSRFRSGFAAIIGLLGLATTSMPIAVHAQTAASLTATQSDPRKLGWMTGFPPPDDKVIRFTDSDYFAFPKSRWTVCHFRELMPTVGVSRGPGAAVPFVQRIDPGIDAIRFTPLGGGGAMTWQQAFDANYTDGIVVLHKGVVVYERYAGCLDATGQHGAMSVTKSLTGLLGEMLVAEGVIDDNARVETIVPELRQSAFGDATVRQVLDMTTGLQYSEDYADPNAEVWTYSAAGSPLPRPSDYKGPRSYWEYLKTVRKQGEHGTAFAYKTINTDTMGWIIARKTGKSVARLLAERIWSRMGAEQDGYYTVDSLGTPYAGGGLNAGLRDMARIGELMLEGGTINGKRLVPKTAIDRIRAGGDKAAFAKAGYGLLKGWSYRDMWWITHNEHGAFMARGVHGQTIYVDPVAQMVIARFSSHPTAGNAANDPTSLPAYSAVAEYLMTRP</sequence>
<comment type="caution">
    <text evidence="3">The sequence shown here is derived from an EMBL/GenBank/DDBJ whole genome shotgun (WGS) entry which is preliminary data.</text>
</comment>
<evidence type="ECO:0000313" key="3">
    <source>
        <dbReference type="EMBL" id="TCV95976.1"/>
    </source>
</evidence>
<dbReference type="PANTHER" id="PTHR43283">
    <property type="entry name" value="BETA-LACTAMASE-RELATED"/>
    <property type="match status" value="1"/>
</dbReference>
<evidence type="ECO:0000313" key="4">
    <source>
        <dbReference type="Proteomes" id="UP000295645"/>
    </source>
</evidence>
<feature type="chain" id="PRO_5020460176" description="Beta-lactamase-related domain-containing protein" evidence="1">
    <location>
        <begin position="31"/>
        <end position="445"/>
    </location>
</feature>
<accession>A0A4R3YU34</accession>
<organism evidence="3 4">
    <name type="scientific">Luteibacter rhizovicinus</name>
    <dbReference type="NCBI Taxonomy" id="242606"/>
    <lineage>
        <taxon>Bacteria</taxon>
        <taxon>Pseudomonadati</taxon>
        <taxon>Pseudomonadota</taxon>
        <taxon>Gammaproteobacteria</taxon>
        <taxon>Lysobacterales</taxon>
        <taxon>Rhodanobacteraceae</taxon>
        <taxon>Luteibacter</taxon>
    </lineage>
</organism>
<evidence type="ECO:0000259" key="2">
    <source>
        <dbReference type="Pfam" id="PF00144"/>
    </source>
</evidence>
<keyword evidence="4" id="KW-1185">Reference proteome</keyword>
<dbReference type="EMBL" id="SMCS01000002">
    <property type="protein sequence ID" value="TCV95976.1"/>
    <property type="molecule type" value="Genomic_DNA"/>
</dbReference>
<proteinExistence type="predicted"/>
<dbReference type="Gene3D" id="3.40.710.10">
    <property type="entry name" value="DD-peptidase/beta-lactamase superfamily"/>
    <property type="match status" value="1"/>
</dbReference>
<dbReference type="AlphaFoldDB" id="A0A4R3YU34"/>
<reference evidence="3 4" key="1">
    <citation type="submission" date="2019-03" db="EMBL/GenBank/DDBJ databases">
        <title>Above-ground endophytic microbial communities from plants in different locations in the United States.</title>
        <authorList>
            <person name="Frank C."/>
        </authorList>
    </citation>
    <scope>NUCLEOTIDE SEQUENCE [LARGE SCALE GENOMIC DNA]</scope>
    <source>
        <strain evidence="3 4">LP_13_YM</strain>
    </source>
</reference>
<feature type="domain" description="Beta-lactamase-related" evidence="2">
    <location>
        <begin position="135"/>
        <end position="421"/>
    </location>
</feature>
<keyword evidence="1" id="KW-0732">Signal</keyword>
<name>A0A4R3YU34_9GAMM</name>
<dbReference type="SUPFAM" id="SSF56601">
    <property type="entry name" value="beta-lactamase/transpeptidase-like"/>
    <property type="match status" value="1"/>
</dbReference>